<gene>
    <name evidence="3" type="ORF">MAXJ12_02356</name>
</gene>
<proteinExistence type="predicted"/>
<dbReference type="PANTHER" id="PTHR40114">
    <property type="entry name" value="SLR0698 PROTEIN"/>
    <property type="match status" value="1"/>
</dbReference>
<dbReference type="InterPro" id="IPR023577">
    <property type="entry name" value="CYTH_domain"/>
</dbReference>
<dbReference type="EMBL" id="AHAM01000024">
    <property type="protein sequence ID" value="EHK58872.1"/>
    <property type="molecule type" value="Genomic_DNA"/>
</dbReference>
<name>H0HK57_9HYPH</name>
<evidence type="ECO:0000256" key="1">
    <source>
        <dbReference type="PIRSR" id="PIRSR016487-1"/>
    </source>
</evidence>
<feature type="active site" description="Proton acceptor" evidence="1">
    <location>
        <position position="45"/>
    </location>
</feature>
<evidence type="ECO:0000259" key="2">
    <source>
        <dbReference type="PROSITE" id="PS51707"/>
    </source>
</evidence>
<dbReference type="PANTHER" id="PTHR40114:SF1">
    <property type="entry name" value="SLR0698 PROTEIN"/>
    <property type="match status" value="1"/>
</dbReference>
<dbReference type="SUPFAM" id="SSF55154">
    <property type="entry name" value="CYTH-like phosphatases"/>
    <property type="match status" value="1"/>
</dbReference>
<dbReference type="InterPro" id="IPR033469">
    <property type="entry name" value="CYTH-like_dom_sf"/>
</dbReference>
<dbReference type="Gene3D" id="2.40.320.10">
    <property type="entry name" value="Hypothetical Protein Pfu-838710-001"/>
    <property type="match status" value="1"/>
</dbReference>
<dbReference type="InterPro" id="IPR012042">
    <property type="entry name" value="NeuTTM/CthTTM-like"/>
</dbReference>
<dbReference type="PIRSF" id="PIRSF016487">
    <property type="entry name" value="CYTH_UCP016487"/>
    <property type="match status" value="1"/>
</dbReference>
<dbReference type="PATRIC" id="fig|1107882.3.peg.467"/>
<reference evidence="3 4" key="1">
    <citation type="journal article" date="2012" name="J. Bacteriol.">
        <title>Draft Genome Sequence of Mesorhizobium alhagi CCNWXJ12-2T, a Novel Salt-Resistant Species Isolated from the Desert of Northwestern China.</title>
        <authorList>
            <person name="Zhou M."/>
            <person name="Chen W."/>
            <person name="Chen H."/>
            <person name="Wei G."/>
        </authorList>
    </citation>
    <scope>NUCLEOTIDE SEQUENCE [LARGE SCALE GENOMIC DNA]</scope>
    <source>
        <strain evidence="3 4">CCNWXJ12-2</strain>
    </source>
</reference>
<feature type="domain" description="CYTH" evidence="2">
    <location>
        <begin position="17"/>
        <end position="164"/>
    </location>
</feature>
<dbReference type="PROSITE" id="PS51707">
    <property type="entry name" value="CYTH"/>
    <property type="match status" value="1"/>
</dbReference>
<dbReference type="CDD" id="cd07891">
    <property type="entry name" value="CYTH-like_CthTTM-like_1"/>
    <property type="match status" value="1"/>
</dbReference>
<evidence type="ECO:0000313" key="3">
    <source>
        <dbReference type="EMBL" id="EHK58872.1"/>
    </source>
</evidence>
<protein>
    <submittedName>
        <fullName evidence="3">Adenylate cyclase</fullName>
    </submittedName>
</protein>
<dbReference type="Proteomes" id="UP000003250">
    <property type="component" value="Unassembled WGS sequence"/>
</dbReference>
<organism evidence="3 4">
    <name type="scientific">Mesorhizobium alhagi CCNWXJ12-2</name>
    <dbReference type="NCBI Taxonomy" id="1107882"/>
    <lineage>
        <taxon>Bacteria</taxon>
        <taxon>Pseudomonadati</taxon>
        <taxon>Pseudomonadota</taxon>
        <taxon>Alphaproteobacteria</taxon>
        <taxon>Hyphomicrobiales</taxon>
        <taxon>Phyllobacteriaceae</taxon>
        <taxon>Allomesorhizobium</taxon>
    </lineage>
</organism>
<evidence type="ECO:0000313" key="4">
    <source>
        <dbReference type="Proteomes" id="UP000003250"/>
    </source>
</evidence>
<dbReference type="AlphaFoldDB" id="H0HK57"/>
<accession>H0HK57</accession>
<dbReference type="Pfam" id="PF01928">
    <property type="entry name" value="CYTH"/>
    <property type="match status" value="1"/>
</dbReference>
<dbReference type="SMART" id="SM01118">
    <property type="entry name" value="CYTH"/>
    <property type="match status" value="1"/>
</dbReference>
<keyword evidence="4" id="KW-1185">Reference proteome</keyword>
<sequence>MDILLRRTGCALFRVMAKEIERKFLVTSDDWRSRTDAKTAIRQFYLAAVDGRSFRVRIRDGSSAVLTLKFGANGRERDEFEYAIPLADAGEMQEFAIGLVIEKTRHEVRHDGYLYEVDVFAGALTGLVIAELETSDDVPVAKLPPWLGREITGESAFYNASLARNGLPVAA</sequence>